<proteinExistence type="predicted"/>
<feature type="domain" description="CobW C-terminal" evidence="1">
    <location>
        <begin position="239"/>
        <end position="355"/>
    </location>
</feature>
<dbReference type="InterPro" id="IPR027417">
    <property type="entry name" value="P-loop_NTPase"/>
</dbReference>
<dbReference type="SUPFAM" id="SSF90002">
    <property type="entry name" value="Hypothetical protein YjiA, C-terminal domain"/>
    <property type="match status" value="1"/>
</dbReference>
<dbReference type="PANTHER" id="PTHR43603:SF1">
    <property type="entry name" value="ZINC-REGULATED GTPASE METALLOPROTEIN ACTIVATOR 1"/>
    <property type="match status" value="1"/>
</dbReference>
<dbReference type="InterPro" id="IPR011629">
    <property type="entry name" value="CobW-like_C"/>
</dbReference>
<evidence type="ECO:0000313" key="3">
    <source>
        <dbReference type="Proteomes" id="UP001500443"/>
    </source>
</evidence>
<sequence length="383" mass="41030">MAGKPMPVVVVAGMHREARTAAVESLLRAVPDAVAVHHDLDAIEGDRMPRTVRDANGVRDRGRPRMTRPCACCAVRDDLVPTLLTLAVGGAHRLAVVELWDSVEPQAIAELIAAAPAEAIELTGVVTAVDTDSLVPYLSCGDDLAEQDLAMAATDRRTVADTFARQLEYPPVLALACAGTPEPADLALLDQLHQTARRLPLGSPELARVATAGFDADAAAARHHPACALLPQEAEEHGVATLVWHRTRPLHPGRLYAALEDITCAALRSRGRLWLADRPDALLSWDATGGALCIEHAGPWLAALPEAAWELEPAARRVAAALDWHPRHGDRTQHLTFTAPDLDRDTLRRILDSCLLTDDEYAAGPGAWRTLSTAFDALLGVPA</sequence>
<dbReference type="Proteomes" id="UP001500443">
    <property type="component" value="Unassembled WGS sequence"/>
</dbReference>
<organism evidence="2 3">
    <name type="scientific">Streptomyces synnematoformans</name>
    <dbReference type="NCBI Taxonomy" id="415721"/>
    <lineage>
        <taxon>Bacteria</taxon>
        <taxon>Bacillati</taxon>
        <taxon>Actinomycetota</taxon>
        <taxon>Actinomycetes</taxon>
        <taxon>Kitasatosporales</taxon>
        <taxon>Streptomycetaceae</taxon>
        <taxon>Streptomyces</taxon>
    </lineage>
</organism>
<dbReference type="SMART" id="SM00833">
    <property type="entry name" value="CobW_C"/>
    <property type="match status" value="1"/>
</dbReference>
<protein>
    <submittedName>
        <fullName evidence="2">GTP-binding protein</fullName>
    </submittedName>
</protein>
<dbReference type="InterPro" id="IPR051927">
    <property type="entry name" value="Zn_Chap_cDPG_Synth"/>
</dbReference>
<keyword evidence="3" id="KW-1185">Reference proteome</keyword>
<evidence type="ECO:0000259" key="1">
    <source>
        <dbReference type="SMART" id="SM00833"/>
    </source>
</evidence>
<evidence type="ECO:0000313" key="2">
    <source>
        <dbReference type="EMBL" id="GAA2107050.1"/>
    </source>
</evidence>
<dbReference type="EMBL" id="BAAAPF010000002">
    <property type="protein sequence ID" value="GAA2107050.1"/>
    <property type="molecule type" value="Genomic_DNA"/>
</dbReference>
<gene>
    <name evidence="2" type="ORF">GCM10009802_01820</name>
</gene>
<dbReference type="Pfam" id="PF07683">
    <property type="entry name" value="CobW_C"/>
    <property type="match status" value="1"/>
</dbReference>
<dbReference type="Gene3D" id="3.40.50.300">
    <property type="entry name" value="P-loop containing nucleotide triphosphate hydrolases"/>
    <property type="match status" value="1"/>
</dbReference>
<reference evidence="2 3" key="1">
    <citation type="journal article" date="2019" name="Int. J. Syst. Evol. Microbiol.">
        <title>The Global Catalogue of Microorganisms (GCM) 10K type strain sequencing project: providing services to taxonomists for standard genome sequencing and annotation.</title>
        <authorList>
            <consortium name="The Broad Institute Genomics Platform"/>
            <consortium name="The Broad Institute Genome Sequencing Center for Infectious Disease"/>
            <person name="Wu L."/>
            <person name="Ma J."/>
        </authorList>
    </citation>
    <scope>NUCLEOTIDE SEQUENCE [LARGE SCALE GENOMIC DNA]</scope>
    <source>
        <strain evidence="2 3">JCM 15481</strain>
    </source>
</reference>
<name>A0ABN2XAB6_9ACTN</name>
<comment type="caution">
    <text evidence="2">The sequence shown here is derived from an EMBL/GenBank/DDBJ whole genome shotgun (WGS) entry which is preliminary data.</text>
</comment>
<dbReference type="PANTHER" id="PTHR43603">
    <property type="entry name" value="COBW DOMAIN-CONTAINING PROTEIN DDB_G0274527"/>
    <property type="match status" value="1"/>
</dbReference>
<accession>A0ABN2XAB6</accession>